<dbReference type="GO" id="GO:0005975">
    <property type="term" value="P:carbohydrate metabolic process"/>
    <property type="evidence" value="ECO:0007669"/>
    <property type="project" value="InterPro"/>
</dbReference>
<dbReference type="InterPro" id="IPR000757">
    <property type="entry name" value="Beta-glucanase-like"/>
</dbReference>
<comment type="caution">
    <text evidence="2">The sequence shown here is derived from an EMBL/GenBank/DDBJ whole genome shotgun (WGS) entry which is preliminary data.</text>
</comment>
<dbReference type="CDD" id="cd00413">
    <property type="entry name" value="Glyco_hydrolase_16"/>
    <property type="match status" value="1"/>
</dbReference>
<evidence type="ECO:0000313" key="2">
    <source>
        <dbReference type="EMBL" id="PHH61060.1"/>
    </source>
</evidence>
<protein>
    <recommendedName>
        <fullName evidence="1">GH16 domain-containing protein</fullName>
    </recommendedName>
</protein>
<dbReference type="EMBL" id="NJET01000118">
    <property type="protein sequence ID" value="PHH61060.1"/>
    <property type="molecule type" value="Genomic_DNA"/>
</dbReference>
<dbReference type="STRING" id="1399860.A0A2C5Y0Y9"/>
<dbReference type="PROSITE" id="PS51762">
    <property type="entry name" value="GH16_2"/>
    <property type="match status" value="1"/>
</dbReference>
<dbReference type="InterPro" id="IPR013320">
    <property type="entry name" value="ConA-like_dom_sf"/>
</dbReference>
<evidence type="ECO:0000259" key="1">
    <source>
        <dbReference type="PROSITE" id="PS51762"/>
    </source>
</evidence>
<dbReference type="AlphaFoldDB" id="A0A2C5Y0Y9"/>
<reference evidence="2 3" key="1">
    <citation type="submission" date="2017-06" db="EMBL/GenBank/DDBJ databases">
        <title>Ant-infecting Ophiocordyceps genomes reveal a high diversity of potential behavioral manipulation genes and a possible major role for enterotoxins.</title>
        <authorList>
            <person name="De Bekker C."/>
            <person name="Evans H.C."/>
            <person name="Brachmann A."/>
            <person name="Hughes D.P."/>
        </authorList>
    </citation>
    <scope>NUCLEOTIDE SEQUENCE [LARGE SCALE GENOMIC DNA]</scope>
    <source>
        <strain evidence="2 3">Map64</strain>
    </source>
</reference>
<dbReference type="PANTHER" id="PTHR38121:SF5">
    <property type="entry name" value="GH16 DOMAIN-CONTAINING PROTEIN"/>
    <property type="match status" value="1"/>
</dbReference>
<dbReference type="GO" id="GO:0004553">
    <property type="term" value="F:hydrolase activity, hydrolyzing O-glycosyl compounds"/>
    <property type="evidence" value="ECO:0007669"/>
    <property type="project" value="InterPro"/>
</dbReference>
<dbReference type="OrthoDB" id="25131at2759"/>
<dbReference type="Proteomes" id="UP000226192">
    <property type="component" value="Unassembled WGS sequence"/>
</dbReference>
<keyword evidence="3" id="KW-1185">Reference proteome</keyword>
<dbReference type="PANTHER" id="PTHR38121">
    <property type="entry name" value="GH16 DOMAIN-CONTAINING PROTEIN"/>
    <property type="match status" value="1"/>
</dbReference>
<dbReference type="Gene3D" id="2.60.120.200">
    <property type="match status" value="1"/>
</dbReference>
<accession>A0A2C5Y0Y9</accession>
<dbReference type="Pfam" id="PF00722">
    <property type="entry name" value="Glyco_hydro_16"/>
    <property type="match status" value="1"/>
</dbReference>
<proteinExistence type="predicted"/>
<sequence>MKEVGDDERWVRQEFDVSAAAGRGKYGKAFRADKVQIGGSGLELGVGSQLVQGEAVPVAEVDSARADVHWGSYRAGIKLTAVPGTCSAFFWYFNDTQEIDMEFLSHEYEARLGQWPVNLVVQSRKSQEAGYDARKTGLFRRVMLGFDPTAGFHEYRFDYLADRVVFYADGNKLADMAGGDLPSSPGHLVLQHWSNGNPLWSGGPPREEALMTVSYVKAYFNSTASRPGRPGCVSDAVCRVEGVTAANASTGGAFLTDDGRRGGSRSGQQDSGAARQDVALVLLLALALMLLL</sequence>
<evidence type="ECO:0000313" key="3">
    <source>
        <dbReference type="Proteomes" id="UP000226192"/>
    </source>
</evidence>
<gene>
    <name evidence="2" type="ORF">CDD81_828</name>
</gene>
<dbReference type="SUPFAM" id="SSF49899">
    <property type="entry name" value="Concanavalin A-like lectins/glucanases"/>
    <property type="match status" value="1"/>
</dbReference>
<name>A0A2C5Y0Y9_9HYPO</name>
<organism evidence="2 3">
    <name type="scientific">Ophiocordyceps australis</name>
    <dbReference type="NCBI Taxonomy" id="1399860"/>
    <lineage>
        <taxon>Eukaryota</taxon>
        <taxon>Fungi</taxon>
        <taxon>Dikarya</taxon>
        <taxon>Ascomycota</taxon>
        <taxon>Pezizomycotina</taxon>
        <taxon>Sordariomycetes</taxon>
        <taxon>Hypocreomycetidae</taxon>
        <taxon>Hypocreales</taxon>
        <taxon>Ophiocordycipitaceae</taxon>
        <taxon>Ophiocordyceps</taxon>
    </lineage>
</organism>
<feature type="domain" description="GH16" evidence="1">
    <location>
        <begin position="1"/>
        <end position="224"/>
    </location>
</feature>